<dbReference type="InterPro" id="IPR005225">
    <property type="entry name" value="Small_GTP-bd"/>
</dbReference>
<dbReference type="GO" id="GO:0005525">
    <property type="term" value="F:GTP binding"/>
    <property type="evidence" value="ECO:0007669"/>
    <property type="project" value="UniProtKB-KW"/>
</dbReference>
<dbReference type="Pfam" id="PF00071">
    <property type="entry name" value="Ras"/>
    <property type="match status" value="1"/>
</dbReference>
<sequence length="321" mass="35628">MEHFRFDPVEDESGHVTSAPDEAPQFSSRKLSLRDVPGRLTSPLCTSDYSHSADFTYQMAGLTLLYICLLSPGVLIGLPTLTSIRELEKVSKPGYRLKMSSNSSDRLSVTSSSSPKSHYRLVVMGGAAVGKTAIISQFLYDQFISEYKETIEELHRGEYDMNGVHLTLDILDTSGSLSFPAMRKLAIDTGDAFVLVYSVDDESSFQEVSSLRQQILDERPEGDVPIVIVANKTDVGDDRRSILPETAESLVCLDWGNGYVEASAKDNVNIVGIFKEILRQSKVRYELSPAVRRRRESMPSTGGDKKKQSKMAKRRTQSVNT</sequence>
<gene>
    <name evidence="11" type="ORF">RRG08_027350</name>
</gene>
<keyword evidence="8" id="KW-0636">Prenylation</keyword>
<dbReference type="InterPro" id="IPR052236">
    <property type="entry name" value="Small_GTPase_RasD"/>
</dbReference>
<dbReference type="PROSITE" id="PS51419">
    <property type="entry name" value="RAB"/>
    <property type="match status" value="1"/>
</dbReference>
<feature type="region of interest" description="Disordered" evidence="10">
    <location>
        <begin position="1"/>
        <end position="30"/>
    </location>
</feature>
<evidence type="ECO:0000256" key="8">
    <source>
        <dbReference type="ARBA" id="ARBA00023289"/>
    </source>
</evidence>
<evidence type="ECO:0000256" key="10">
    <source>
        <dbReference type="SAM" id="MobiDB-lite"/>
    </source>
</evidence>
<dbReference type="Proteomes" id="UP001283361">
    <property type="component" value="Unassembled WGS sequence"/>
</dbReference>
<dbReference type="InterPro" id="IPR001806">
    <property type="entry name" value="Small_GTPase"/>
</dbReference>
<name>A0AAE0ZQ87_9GAST</name>
<evidence type="ECO:0000256" key="3">
    <source>
        <dbReference type="ARBA" id="ARBA00022481"/>
    </source>
</evidence>
<comment type="subcellular location">
    <subcellularLocation>
        <location evidence="1">Cell membrane</location>
        <topology evidence="1">Lipid-anchor</topology>
    </subcellularLocation>
</comment>
<keyword evidence="2" id="KW-1003">Cell membrane</keyword>
<dbReference type="SMART" id="SM00173">
    <property type="entry name" value="RAS"/>
    <property type="match status" value="1"/>
</dbReference>
<keyword evidence="5" id="KW-0342">GTP-binding</keyword>
<evidence type="ECO:0000256" key="2">
    <source>
        <dbReference type="ARBA" id="ARBA00022475"/>
    </source>
</evidence>
<proteinExistence type="inferred from homology"/>
<keyword evidence="3" id="KW-0488">Methylation</keyword>
<keyword evidence="12" id="KW-1185">Reference proteome</keyword>
<evidence type="ECO:0000256" key="4">
    <source>
        <dbReference type="ARBA" id="ARBA00022741"/>
    </source>
</evidence>
<dbReference type="AlphaFoldDB" id="A0AAE0ZQ87"/>
<dbReference type="GO" id="GO:0005886">
    <property type="term" value="C:plasma membrane"/>
    <property type="evidence" value="ECO:0007669"/>
    <property type="project" value="UniProtKB-SubCell"/>
</dbReference>
<keyword evidence="4" id="KW-0547">Nucleotide-binding</keyword>
<feature type="region of interest" description="Disordered" evidence="10">
    <location>
        <begin position="289"/>
        <end position="321"/>
    </location>
</feature>
<comment type="caution">
    <text evidence="11">The sequence shown here is derived from an EMBL/GenBank/DDBJ whole genome shotgun (WGS) entry which is preliminary data.</text>
</comment>
<dbReference type="InterPro" id="IPR027417">
    <property type="entry name" value="P-loop_NTPase"/>
</dbReference>
<dbReference type="PANTHER" id="PTHR46149">
    <property type="entry name" value="MIP08469P"/>
    <property type="match status" value="1"/>
</dbReference>
<dbReference type="PANTHER" id="PTHR46149:SF7">
    <property type="entry name" value="GTP-BINDING PROTEIN DI-RAS2"/>
    <property type="match status" value="1"/>
</dbReference>
<reference evidence="11" key="1">
    <citation type="journal article" date="2023" name="G3 (Bethesda)">
        <title>A reference genome for the long-term kleptoplast-retaining sea slug Elysia crispata morphotype clarki.</title>
        <authorList>
            <person name="Eastman K.E."/>
            <person name="Pendleton A.L."/>
            <person name="Shaikh M.A."/>
            <person name="Suttiyut T."/>
            <person name="Ogas R."/>
            <person name="Tomko P."/>
            <person name="Gavelis G."/>
            <person name="Widhalm J.R."/>
            <person name="Wisecaver J.H."/>
        </authorList>
    </citation>
    <scope>NUCLEOTIDE SEQUENCE</scope>
    <source>
        <strain evidence="11">ECLA1</strain>
    </source>
</reference>
<comment type="similarity">
    <text evidence="9">Belongs to the small GTPase superfamily. RasD family.</text>
</comment>
<protein>
    <submittedName>
        <fullName evidence="11">Uncharacterized protein</fullName>
    </submittedName>
</protein>
<dbReference type="SMART" id="SM00175">
    <property type="entry name" value="RAB"/>
    <property type="match status" value="1"/>
</dbReference>
<feature type="compositionally biased region" description="Basic residues" evidence="10">
    <location>
        <begin position="307"/>
        <end position="321"/>
    </location>
</feature>
<dbReference type="EMBL" id="JAWDGP010003613">
    <property type="protein sequence ID" value="KAK3772617.1"/>
    <property type="molecule type" value="Genomic_DNA"/>
</dbReference>
<evidence type="ECO:0000313" key="11">
    <source>
        <dbReference type="EMBL" id="KAK3772617.1"/>
    </source>
</evidence>
<evidence type="ECO:0000256" key="6">
    <source>
        <dbReference type="ARBA" id="ARBA00023136"/>
    </source>
</evidence>
<dbReference type="GO" id="GO:0003924">
    <property type="term" value="F:GTPase activity"/>
    <property type="evidence" value="ECO:0007669"/>
    <property type="project" value="InterPro"/>
</dbReference>
<dbReference type="PROSITE" id="PS51421">
    <property type="entry name" value="RAS"/>
    <property type="match status" value="1"/>
</dbReference>
<dbReference type="SUPFAM" id="SSF52540">
    <property type="entry name" value="P-loop containing nucleoside triphosphate hydrolases"/>
    <property type="match status" value="1"/>
</dbReference>
<evidence type="ECO:0000256" key="5">
    <source>
        <dbReference type="ARBA" id="ARBA00023134"/>
    </source>
</evidence>
<dbReference type="NCBIfam" id="TIGR00231">
    <property type="entry name" value="small_GTP"/>
    <property type="match status" value="1"/>
</dbReference>
<dbReference type="SMART" id="SM00174">
    <property type="entry name" value="RHO"/>
    <property type="match status" value="1"/>
</dbReference>
<dbReference type="FunFam" id="3.40.50.300:FF:000475">
    <property type="entry name" value="GTP-binding protein Rhes"/>
    <property type="match status" value="1"/>
</dbReference>
<dbReference type="Gene3D" id="3.40.50.300">
    <property type="entry name" value="P-loop containing nucleotide triphosphate hydrolases"/>
    <property type="match status" value="1"/>
</dbReference>
<feature type="compositionally biased region" description="Basic and acidic residues" evidence="10">
    <location>
        <begin position="1"/>
        <end position="14"/>
    </location>
</feature>
<keyword evidence="7" id="KW-0449">Lipoprotein</keyword>
<dbReference type="PRINTS" id="PR00449">
    <property type="entry name" value="RASTRNSFRMNG"/>
</dbReference>
<evidence type="ECO:0000256" key="1">
    <source>
        <dbReference type="ARBA" id="ARBA00004193"/>
    </source>
</evidence>
<keyword evidence="6" id="KW-0472">Membrane</keyword>
<evidence type="ECO:0000256" key="7">
    <source>
        <dbReference type="ARBA" id="ARBA00023288"/>
    </source>
</evidence>
<evidence type="ECO:0000256" key="9">
    <source>
        <dbReference type="ARBA" id="ARBA00038061"/>
    </source>
</evidence>
<accession>A0AAE0ZQ87</accession>
<evidence type="ECO:0000313" key="12">
    <source>
        <dbReference type="Proteomes" id="UP001283361"/>
    </source>
</evidence>
<organism evidence="11 12">
    <name type="scientific">Elysia crispata</name>
    <name type="common">lettuce slug</name>
    <dbReference type="NCBI Taxonomy" id="231223"/>
    <lineage>
        <taxon>Eukaryota</taxon>
        <taxon>Metazoa</taxon>
        <taxon>Spiralia</taxon>
        <taxon>Lophotrochozoa</taxon>
        <taxon>Mollusca</taxon>
        <taxon>Gastropoda</taxon>
        <taxon>Heterobranchia</taxon>
        <taxon>Euthyneura</taxon>
        <taxon>Panpulmonata</taxon>
        <taxon>Sacoglossa</taxon>
        <taxon>Placobranchoidea</taxon>
        <taxon>Plakobranchidae</taxon>
        <taxon>Elysia</taxon>
    </lineage>
</organism>